<feature type="transmembrane region" description="Helical" evidence="6">
    <location>
        <begin position="258"/>
        <end position="278"/>
    </location>
</feature>
<dbReference type="Proteomes" id="UP001326110">
    <property type="component" value="Chromosome"/>
</dbReference>
<dbReference type="Pfam" id="PF00482">
    <property type="entry name" value="T2SSF"/>
    <property type="match status" value="1"/>
</dbReference>
<feature type="transmembrane region" description="Helical" evidence="6">
    <location>
        <begin position="227"/>
        <end position="246"/>
    </location>
</feature>
<proteinExistence type="predicted"/>
<reference evidence="8 9" key="1">
    <citation type="submission" date="2023-11" db="EMBL/GenBank/DDBJ databases">
        <title>MicrobeMod: A computational toolkit for identifying prokaryotic methylation and restriction-modification with nanopore sequencing.</title>
        <authorList>
            <person name="Crits-Christoph A."/>
            <person name="Kang S.C."/>
            <person name="Lee H."/>
            <person name="Ostrov N."/>
        </authorList>
    </citation>
    <scope>NUCLEOTIDE SEQUENCE [LARGE SCALE GENOMIC DNA]</scope>
    <source>
        <strain evidence="8 9">ATCC 25935</strain>
    </source>
</reference>
<gene>
    <name evidence="8" type="ORF">SR858_27105</name>
</gene>
<dbReference type="InterPro" id="IPR042094">
    <property type="entry name" value="T2SS_GspF_sf"/>
</dbReference>
<feature type="transmembrane region" description="Helical" evidence="6">
    <location>
        <begin position="84"/>
        <end position="103"/>
    </location>
</feature>
<dbReference type="PANTHER" id="PTHR35007">
    <property type="entry name" value="INTEGRAL MEMBRANE PROTEIN-RELATED"/>
    <property type="match status" value="1"/>
</dbReference>
<feature type="transmembrane region" description="Helical" evidence="6">
    <location>
        <begin position="6"/>
        <end position="26"/>
    </location>
</feature>
<dbReference type="RefSeq" id="WP_019924088.1">
    <property type="nucleotide sequence ID" value="NZ_CP140152.1"/>
</dbReference>
<organism evidence="8 9">
    <name type="scientific">Duganella zoogloeoides</name>
    <dbReference type="NCBI Taxonomy" id="75659"/>
    <lineage>
        <taxon>Bacteria</taxon>
        <taxon>Pseudomonadati</taxon>
        <taxon>Pseudomonadota</taxon>
        <taxon>Betaproteobacteria</taxon>
        <taxon>Burkholderiales</taxon>
        <taxon>Oxalobacteraceae</taxon>
        <taxon>Telluria group</taxon>
        <taxon>Duganella</taxon>
    </lineage>
</organism>
<evidence type="ECO:0000256" key="5">
    <source>
        <dbReference type="ARBA" id="ARBA00023136"/>
    </source>
</evidence>
<keyword evidence="4 6" id="KW-1133">Transmembrane helix</keyword>
<evidence type="ECO:0000256" key="3">
    <source>
        <dbReference type="ARBA" id="ARBA00022692"/>
    </source>
</evidence>
<keyword evidence="5 6" id="KW-0472">Membrane</keyword>
<accession>A0ABZ0XY46</accession>
<keyword evidence="9" id="KW-1185">Reference proteome</keyword>
<evidence type="ECO:0000256" key="4">
    <source>
        <dbReference type="ARBA" id="ARBA00022989"/>
    </source>
</evidence>
<dbReference type="Gene3D" id="1.20.81.30">
    <property type="entry name" value="Type II secretion system (T2SS), domain F"/>
    <property type="match status" value="1"/>
</dbReference>
<evidence type="ECO:0000259" key="7">
    <source>
        <dbReference type="Pfam" id="PF00482"/>
    </source>
</evidence>
<feature type="domain" description="Type II secretion system protein GspF" evidence="7">
    <location>
        <begin position="119"/>
        <end position="243"/>
    </location>
</feature>
<dbReference type="InterPro" id="IPR018076">
    <property type="entry name" value="T2SS_GspF_dom"/>
</dbReference>
<keyword evidence="2" id="KW-1003">Cell membrane</keyword>
<sequence>MNHAIPTPLLVGAIFITVLLSLWLFLSFGTRWLSRRQQRLASAAQNDLAGMFIFTDAERIFVLNLALAAVAPIIAWLLTGNLLLAGLAAALGLAAPQLLLRFIGRRRLRRFEQQLPDALLMMAGSLRAGASLGMALDAVAAEAPPPVSQEFELLQRELRLGADFAVALGALERRVPLPDLTLVTAAMALSREVGANLAETLESLAKTLRARLQMEGKIRSLTAQGKMQGLVMSALPLLLIAVLNVMEPEAMAPLFHAWYGWVTMAVIVCTVGVGYHFIRKITAIDV</sequence>
<evidence type="ECO:0000256" key="2">
    <source>
        <dbReference type="ARBA" id="ARBA00022475"/>
    </source>
</evidence>
<protein>
    <submittedName>
        <fullName evidence="8">Type II secretion system F family protein</fullName>
    </submittedName>
</protein>
<evidence type="ECO:0000313" key="9">
    <source>
        <dbReference type="Proteomes" id="UP001326110"/>
    </source>
</evidence>
<dbReference type="GeneID" id="43165662"/>
<evidence type="ECO:0000256" key="6">
    <source>
        <dbReference type="SAM" id="Phobius"/>
    </source>
</evidence>
<comment type="subcellular location">
    <subcellularLocation>
        <location evidence="1">Cell membrane</location>
        <topology evidence="1">Multi-pass membrane protein</topology>
    </subcellularLocation>
</comment>
<name>A0ABZ0XY46_9BURK</name>
<keyword evidence="3 6" id="KW-0812">Transmembrane</keyword>
<evidence type="ECO:0000256" key="1">
    <source>
        <dbReference type="ARBA" id="ARBA00004651"/>
    </source>
</evidence>
<dbReference type="EMBL" id="CP140152">
    <property type="protein sequence ID" value="WQH04665.1"/>
    <property type="molecule type" value="Genomic_DNA"/>
</dbReference>
<evidence type="ECO:0000313" key="8">
    <source>
        <dbReference type="EMBL" id="WQH04665.1"/>
    </source>
</evidence>
<dbReference type="PANTHER" id="PTHR35007:SF1">
    <property type="entry name" value="PILUS ASSEMBLY PROTEIN"/>
    <property type="match status" value="1"/>
</dbReference>
<feature type="transmembrane region" description="Helical" evidence="6">
    <location>
        <begin position="60"/>
        <end position="78"/>
    </location>
</feature>